<reference evidence="4" key="3">
    <citation type="submission" date="2015-06" db="UniProtKB">
        <authorList>
            <consortium name="EnsemblMetazoa"/>
        </authorList>
    </citation>
    <scope>IDENTIFICATION</scope>
</reference>
<organism evidence="3">
    <name type="scientific">Capitella teleta</name>
    <name type="common">Polychaete worm</name>
    <dbReference type="NCBI Taxonomy" id="283909"/>
    <lineage>
        <taxon>Eukaryota</taxon>
        <taxon>Metazoa</taxon>
        <taxon>Spiralia</taxon>
        <taxon>Lophotrochozoa</taxon>
        <taxon>Annelida</taxon>
        <taxon>Polychaeta</taxon>
        <taxon>Sedentaria</taxon>
        <taxon>Scolecida</taxon>
        <taxon>Capitellidae</taxon>
        <taxon>Capitella</taxon>
    </lineage>
</organism>
<dbReference type="Proteomes" id="UP000014760">
    <property type="component" value="Unassembled WGS sequence"/>
</dbReference>
<feature type="signal peptide" evidence="1">
    <location>
        <begin position="1"/>
        <end position="23"/>
    </location>
</feature>
<dbReference type="Pfam" id="PF05699">
    <property type="entry name" value="Dimer_Tnp_hAT"/>
    <property type="match status" value="1"/>
</dbReference>
<evidence type="ECO:0000313" key="5">
    <source>
        <dbReference type="Proteomes" id="UP000014760"/>
    </source>
</evidence>
<dbReference type="OrthoDB" id="6144991at2759"/>
<dbReference type="OMA" id="NIIYTWN"/>
<dbReference type="PANTHER" id="PTHR46289">
    <property type="entry name" value="52 KDA REPRESSOR OF THE INHIBITOR OF THE PROTEIN KINASE-LIKE PROTEIN-RELATED"/>
    <property type="match status" value="1"/>
</dbReference>
<dbReference type="PANTHER" id="PTHR46289:SF14">
    <property type="entry name" value="DUF4371 DOMAIN-CONTAINING PROTEIN"/>
    <property type="match status" value="1"/>
</dbReference>
<dbReference type="HOGENOM" id="CLU_006175_9_1_1"/>
<dbReference type="EnsemblMetazoa" id="CapteT94557">
    <property type="protein sequence ID" value="CapteP94557"/>
    <property type="gene ID" value="CapteG94557"/>
</dbReference>
<reference evidence="5" key="1">
    <citation type="submission" date="2012-12" db="EMBL/GenBank/DDBJ databases">
        <authorList>
            <person name="Hellsten U."/>
            <person name="Grimwood J."/>
            <person name="Chapman J.A."/>
            <person name="Shapiro H."/>
            <person name="Aerts A."/>
            <person name="Otillar R.P."/>
            <person name="Terry A.Y."/>
            <person name="Boore J.L."/>
            <person name="Simakov O."/>
            <person name="Marletaz F."/>
            <person name="Cho S.-J."/>
            <person name="Edsinger-Gonzales E."/>
            <person name="Havlak P."/>
            <person name="Kuo D.-H."/>
            <person name="Larsson T."/>
            <person name="Lv J."/>
            <person name="Arendt D."/>
            <person name="Savage R."/>
            <person name="Osoegawa K."/>
            <person name="de Jong P."/>
            <person name="Lindberg D.R."/>
            <person name="Seaver E.C."/>
            <person name="Weisblat D.A."/>
            <person name="Putnam N.H."/>
            <person name="Grigoriev I.V."/>
            <person name="Rokhsar D.S."/>
        </authorList>
    </citation>
    <scope>NUCLEOTIDE SEQUENCE</scope>
    <source>
        <strain evidence="5">I ESC-2004</strain>
    </source>
</reference>
<evidence type="ECO:0000313" key="4">
    <source>
        <dbReference type="EnsemblMetazoa" id="CapteP94557"/>
    </source>
</evidence>
<keyword evidence="1" id="KW-0732">Signal</keyword>
<evidence type="ECO:0000259" key="2">
    <source>
        <dbReference type="Pfam" id="PF05699"/>
    </source>
</evidence>
<sequence>MQKLMYPNIYYILTVLLMAPVSAAGVERTNSSLRFIKNVYRSTMGDERFNALMLLYIHIPVDYEMVVNRFSQLHPRKMLLSQPLD</sequence>
<dbReference type="GO" id="GO:0046983">
    <property type="term" value="F:protein dimerization activity"/>
    <property type="evidence" value="ECO:0007669"/>
    <property type="project" value="InterPro"/>
</dbReference>
<gene>
    <name evidence="3" type="ORF">CAPTEDRAFT_94557</name>
</gene>
<protein>
    <recommendedName>
        <fullName evidence="2">HAT C-terminal dimerisation domain-containing protein</fullName>
    </recommendedName>
</protein>
<accession>R7UNF2</accession>
<dbReference type="AlphaFoldDB" id="R7UNF2"/>
<dbReference type="STRING" id="283909.R7UNF2"/>
<keyword evidence="5" id="KW-1185">Reference proteome</keyword>
<dbReference type="EMBL" id="KB301969">
    <property type="protein sequence ID" value="ELU04926.1"/>
    <property type="molecule type" value="Genomic_DNA"/>
</dbReference>
<dbReference type="InterPro" id="IPR008906">
    <property type="entry name" value="HATC_C_dom"/>
</dbReference>
<name>R7UNF2_CAPTE</name>
<dbReference type="EMBL" id="AMQN01008018">
    <property type="status" value="NOT_ANNOTATED_CDS"/>
    <property type="molecule type" value="Genomic_DNA"/>
</dbReference>
<evidence type="ECO:0000256" key="1">
    <source>
        <dbReference type="SAM" id="SignalP"/>
    </source>
</evidence>
<evidence type="ECO:0000313" key="3">
    <source>
        <dbReference type="EMBL" id="ELU04926.1"/>
    </source>
</evidence>
<proteinExistence type="predicted"/>
<feature type="domain" description="HAT C-terminal dimerisation" evidence="2">
    <location>
        <begin position="5"/>
        <end position="58"/>
    </location>
</feature>
<feature type="chain" id="PRO_5008788177" description="HAT C-terminal dimerisation domain-containing protein" evidence="1">
    <location>
        <begin position="24"/>
        <end position="85"/>
    </location>
</feature>
<reference evidence="3 5" key="2">
    <citation type="journal article" date="2013" name="Nature">
        <title>Insights into bilaterian evolution from three spiralian genomes.</title>
        <authorList>
            <person name="Simakov O."/>
            <person name="Marletaz F."/>
            <person name="Cho S.J."/>
            <person name="Edsinger-Gonzales E."/>
            <person name="Havlak P."/>
            <person name="Hellsten U."/>
            <person name="Kuo D.H."/>
            <person name="Larsson T."/>
            <person name="Lv J."/>
            <person name="Arendt D."/>
            <person name="Savage R."/>
            <person name="Osoegawa K."/>
            <person name="de Jong P."/>
            <person name="Grimwood J."/>
            <person name="Chapman J.A."/>
            <person name="Shapiro H."/>
            <person name="Aerts A."/>
            <person name="Otillar R.P."/>
            <person name="Terry A.Y."/>
            <person name="Boore J.L."/>
            <person name="Grigoriev I.V."/>
            <person name="Lindberg D.R."/>
            <person name="Seaver E.C."/>
            <person name="Weisblat D.A."/>
            <person name="Putnam N.H."/>
            <person name="Rokhsar D.S."/>
        </authorList>
    </citation>
    <scope>NUCLEOTIDE SEQUENCE</scope>
    <source>
        <strain evidence="3 5">I ESC-2004</strain>
    </source>
</reference>
<dbReference type="InterPro" id="IPR052958">
    <property type="entry name" value="IFN-induced_PKR_regulator"/>
</dbReference>